<organism evidence="1 2">
    <name type="scientific">Tunturiibacter gelidiferens</name>
    <dbReference type="NCBI Taxonomy" id="3069689"/>
    <lineage>
        <taxon>Bacteria</taxon>
        <taxon>Pseudomonadati</taxon>
        <taxon>Acidobacteriota</taxon>
        <taxon>Terriglobia</taxon>
        <taxon>Terriglobales</taxon>
        <taxon>Acidobacteriaceae</taxon>
        <taxon>Tunturiibacter</taxon>
    </lineage>
</organism>
<comment type="caution">
    <text evidence="1">The sequence shown here is derived from an EMBL/GenBank/DDBJ whole genome shotgun (WGS) entry which is preliminary data.</text>
</comment>
<reference evidence="1" key="1">
    <citation type="submission" date="2020-08" db="EMBL/GenBank/DDBJ databases">
        <title>Genomic Encyclopedia of Type Strains, Phase IV (KMG-V): Genome sequencing to study the core and pangenomes of soil and plant-associated prokaryotes.</title>
        <authorList>
            <person name="Whitman W."/>
        </authorList>
    </citation>
    <scope>NUCLEOTIDE SEQUENCE</scope>
    <source>
        <strain evidence="1">M8UP15</strain>
    </source>
</reference>
<keyword evidence="2" id="KW-1185">Reference proteome</keyword>
<feature type="non-terminal residue" evidence="1">
    <location>
        <position position="83"/>
    </location>
</feature>
<name>A0ACC5P5N6_9BACT</name>
<evidence type="ECO:0000313" key="2">
    <source>
        <dbReference type="Proteomes" id="UP000569005"/>
    </source>
</evidence>
<dbReference type="Proteomes" id="UP000569005">
    <property type="component" value="Unassembled WGS sequence"/>
</dbReference>
<gene>
    <name evidence="1" type="ORF">HDF13_004439</name>
</gene>
<evidence type="ECO:0000313" key="1">
    <source>
        <dbReference type="EMBL" id="MBB5342050.1"/>
    </source>
</evidence>
<proteinExistence type="predicted"/>
<dbReference type="EMBL" id="JACHEA010000003">
    <property type="protein sequence ID" value="MBB5342050.1"/>
    <property type="molecule type" value="Genomic_DNA"/>
</dbReference>
<accession>A0ACC5P5N6</accession>
<protein>
    <submittedName>
        <fullName evidence="1">Uncharacterized protein</fullName>
    </submittedName>
</protein>
<sequence length="83" mass="9345">MGAGASFGAGAKAVVQHGGHVDIPIQSAFWDVFLRFCKNNKNRSVIESFLFRYFLGYDRAPARLNPAMRRKCFQSVDVEEVFT</sequence>